<evidence type="ECO:0000259" key="6">
    <source>
        <dbReference type="PROSITE" id="PS50114"/>
    </source>
</evidence>
<evidence type="ECO:0000313" key="9">
    <source>
        <dbReference type="Proteomes" id="UP001499994"/>
    </source>
</evidence>
<dbReference type="InterPro" id="IPR013237">
    <property type="entry name" value="Phage_T7_Gp4_N"/>
</dbReference>
<keyword evidence="1" id="KW-0547">Nucleotide-binding</keyword>
<dbReference type="EMBL" id="BAABDG010000003">
    <property type="protein sequence ID" value="GAA3898191.1"/>
    <property type="molecule type" value="Genomic_DNA"/>
</dbReference>
<dbReference type="InterPro" id="IPR036390">
    <property type="entry name" value="WH_DNA-bd_sf"/>
</dbReference>
<dbReference type="InterPro" id="IPR036388">
    <property type="entry name" value="WH-like_DNA-bd_sf"/>
</dbReference>
<feature type="region of interest" description="Disordered" evidence="5">
    <location>
        <begin position="263"/>
        <end position="282"/>
    </location>
</feature>
<feature type="domain" description="SF3 helicase" evidence="7">
    <location>
        <begin position="476"/>
        <end position="633"/>
    </location>
</feature>
<dbReference type="InterPro" id="IPR006171">
    <property type="entry name" value="TOPRIM_dom"/>
</dbReference>
<reference evidence="9" key="1">
    <citation type="journal article" date="2019" name="Int. J. Syst. Evol. Microbiol.">
        <title>The Global Catalogue of Microorganisms (GCM) 10K type strain sequencing project: providing services to taxonomists for standard genome sequencing and annotation.</title>
        <authorList>
            <consortium name="The Broad Institute Genomics Platform"/>
            <consortium name="The Broad Institute Genome Sequencing Center for Infectious Disease"/>
            <person name="Wu L."/>
            <person name="Ma J."/>
        </authorList>
    </citation>
    <scope>NUCLEOTIDE SEQUENCE [LARGE SCALE GENOMIC DNA]</scope>
    <source>
        <strain evidence="9">JCM 17201</strain>
    </source>
</reference>
<dbReference type="SUPFAM" id="SSF46785">
    <property type="entry name" value="Winged helix' DNA-binding domain"/>
    <property type="match status" value="1"/>
</dbReference>
<dbReference type="Gene3D" id="1.10.10.10">
    <property type="entry name" value="Winged helix-like DNA-binding domain superfamily/Winged helix DNA-binding domain"/>
    <property type="match status" value="1"/>
</dbReference>
<evidence type="ECO:0000256" key="1">
    <source>
        <dbReference type="ARBA" id="ARBA00022741"/>
    </source>
</evidence>
<dbReference type="Pfam" id="PF19263">
    <property type="entry name" value="DUF5906"/>
    <property type="match status" value="1"/>
</dbReference>
<evidence type="ECO:0000313" key="8">
    <source>
        <dbReference type="EMBL" id="GAA3898191.1"/>
    </source>
</evidence>
<dbReference type="InterPro" id="IPR014015">
    <property type="entry name" value="Helicase_SF3_DNA-vir"/>
</dbReference>
<dbReference type="InterPro" id="IPR000679">
    <property type="entry name" value="Znf_GATA"/>
</dbReference>
<dbReference type="PROSITE" id="PS50114">
    <property type="entry name" value="GATA_ZN_FINGER_2"/>
    <property type="match status" value="1"/>
</dbReference>
<dbReference type="Pfam" id="PF03288">
    <property type="entry name" value="Pox_D5"/>
    <property type="match status" value="1"/>
</dbReference>
<evidence type="ECO:0000256" key="3">
    <source>
        <dbReference type="ARBA" id="ARBA00022806"/>
    </source>
</evidence>
<dbReference type="InterPro" id="IPR014818">
    <property type="entry name" value="Phage/plasmid_primase_P4_C"/>
</dbReference>
<gene>
    <name evidence="8" type="ORF">GCM10022405_24370</name>
</gene>
<name>A0ABP7LER2_9GAMM</name>
<dbReference type="PROSITE" id="PS51206">
    <property type="entry name" value="SF3_HELICASE_1"/>
    <property type="match status" value="1"/>
</dbReference>
<keyword evidence="2" id="KW-0378">Hydrolase</keyword>
<organism evidence="8 9">
    <name type="scientific">Gibbsiella dentisursi</name>
    <dbReference type="NCBI Taxonomy" id="796890"/>
    <lineage>
        <taxon>Bacteria</taxon>
        <taxon>Pseudomonadati</taxon>
        <taxon>Pseudomonadota</taxon>
        <taxon>Gammaproteobacteria</taxon>
        <taxon>Enterobacterales</taxon>
        <taxon>Yersiniaceae</taxon>
        <taxon>Gibbsiella</taxon>
    </lineage>
</organism>
<dbReference type="SUPFAM" id="SSF52540">
    <property type="entry name" value="P-loop containing nucleoside triphosphate hydrolases"/>
    <property type="match status" value="1"/>
</dbReference>
<keyword evidence="4" id="KW-0067">ATP-binding</keyword>
<keyword evidence="3" id="KW-0347">Helicase</keyword>
<evidence type="ECO:0000256" key="2">
    <source>
        <dbReference type="ARBA" id="ARBA00022801"/>
    </source>
</evidence>
<dbReference type="Proteomes" id="UP001499994">
    <property type="component" value="Unassembled WGS sequence"/>
</dbReference>
<dbReference type="SMART" id="SM00885">
    <property type="entry name" value="D5_N"/>
    <property type="match status" value="1"/>
</dbReference>
<evidence type="ECO:0000256" key="5">
    <source>
        <dbReference type="SAM" id="MobiDB-lite"/>
    </source>
</evidence>
<dbReference type="SUPFAM" id="SSF57783">
    <property type="entry name" value="Zinc beta-ribbon"/>
    <property type="match status" value="1"/>
</dbReference>
<dbReference type="InterPro" id="IPR027417">
    <property type="entry name" value="P-loop_NTPase"/>
</dbReference>
<dbReference type="CDD" id="cd01029">
    <property type="entry name" value="TOPRIM_primases"/>
    <property type="match status" value="1"/>
</dbReference>
<dbReference type="InterPro" id="IPR004968">
    <property type="entry name" value="DNA_primase/NTPase_C"/>
</dbReference>
<dbReference type="InterPro" id="IPR045455">
    <property type="entry name" value="NrS-1_pol-like_helicase"/>
</dbReference>
<dbReference type="RefSeq" id="WP_346081320.1">
    <property type="nucleotide sequence ID" value="NZ_BAABDG010000003.1"/>
</dbReference>
<comment type="caution">
    <text evidence="8">The sequence shown here is derived from an EMBL/GenBank/DDBJ whole genome shotgun (WGS) entry which is preliminary data.</text>
</comment>
<keyword evidence="9" id="KW-1185">Reference proteome</keyword>
<dbReference type="InterPro" id="IPR034154">
    <property type="entry name" value="TOPRIM_DnaG/twinkle"/>
</dbReference>
<accession>A0ABP7LER2</accession>
<evidence type="ECO:0000256" key="4">
    <source>
        <dbReference type="ARBA" id="ARBA00022840"/>
    </source>
</evidence>
<dbReference type="Pfam" id="PF08273">
    <property type="entry name" value="Zn_Ribbon_Prim"/>
    <property type="match status" value="1"/>
</dbReference>
<feature type="domain" description="GATA-type" evidence="6">
    <location>
        <begin position="51"/>
        <end position="86"/>
    </location>
</feature>
<dbReference type="Pfam" id="PF08706">
    <property type="entry name" value="D5_N"/>
    <property type="match status" value="1"/>
</dbReference>
<sequence length="780" mass="83771">MTPQHLVSHTARAATGHWPVLLPALGIPLAVNGKPQPCPVCGGKDRFRFDNRDGRGTWICNQCGAGDGLNLVEKALSLSAKAAAARVADLLGEASDRPLLAPVPAQQDKAQAQQQAARQAQTLVAAAQAQAGNAYLTAKGWPDGETLTLQGAPLRVGGITYQPGDLLVPLVNCAGDIVNVQLINAAGDKRTLAGGQVKAACHWLAGRDNTVIWLTEGYATGLTVHQLTGETVCVALSANNLAAVAQALRERYPDARLLLAADNDENGTGQTRAAEAADTVTGQPALPSVPGDWNDVYQQQGAMATQAQLLAFSQPAAASPFDALSDADLKAMSASEKAELLAAHYGNTLAVPPLGEEICRYEHGAWQVLPHRQLCREIAALFQQVRAPFSAAGINGILDTLKLMVPQMGEPARRLIGFRNGVFDTVTGRFCGHRQENWLRTVNSVDYTAPKAGENLAEHAPHFWRWLTRAAGQQAEKQERILAALFMVLANRYDWQLFLEVTGPGGSGKSVMAAIASLLAGQDNTTSATIDTLESARERASVVGFSLIILPDQEKWSGDGAGIKAITGGDAVAIDPKYRDAYSTHIPAVILAVILAVNNNPMRFSDRSGGVSRRRVIITFPDAIPANERDPQLLTKIRGELAVIVRHLMQRFADPNAARALLQAQQNSAEALTVKRHADPLVDFCGYLAALSTPAGLHMGNANIRPANPRRYLYHAYLSFMEARGHQHPMSLTAFGLAVPNTLREYEIALLKRKTKQGMQTNLVLRDESDADWLPKCDTD</sequence>
<dbReference type="SMART" id="SM00778">
    <property type="entry name" value="Prim_Zn_Ribbon"/>
    <property type="match status" value="1"/>
</dbReference>
<dbReference type="InterPro" id="IPR051620">
    <property type="entry name" value="ORF904-like_C"/>
</dbReference>
<dbReference type="PANTHER" id="PTHR35372:SF2">
    <property type="entry name" value="SF3 HELICASE DOMAIN-CONTAINING PROTEIN"/>
    <property type="match status" value="1"/>
</dbReference>
<dbReference type="Pfam" id="PF13362">
    <property type="entry name" value="Toprim_3"/>
    <property type="match status" value="1"/>
</dbReference>
<proteinExistence type="predicted"/>
<dbReference type="Gene3D" id="3.40.50.300">
    <property type="entry name" value="P-loop containing nucleotide triphosphate hydrolases"/>
    <property type="match status" value="1"/>
</dbReference>
<protein>
    <submittedName>
        <fullName evidence="8">Primase-like DNA-binding domain-containing protein</fullName>
    </submittedName>
</protein>
<dbReference type="PANTHER" id="PTHR35372">
    <property type="entry name" value="ATP BINDING PROTEIN-RELATED"/>
    <property type="match status" value="1"/>
</dbReference>
<evidence type="ECO:0000259" key="7">
    <source>
        <dbReference type="PROSITE" id="PS51206"/>
    </source>
</evidence>